<accession>A0AA90QW54</accession>
<dbReference type="RefSeq" id="WP_308914365.1">
    <property type="nucleotide sequence ID" value="NZ_JAVGVR010000002.1"/>
</dbReference>
<gene>
    <name evidence="1" type="ORF">RCG21_31305</name>
</gene>
<keyword evidence="2" id="KW-1185">Reference proteome</keyword>
<sequence>MKQTSFLVTLISLPLLLGLVKEKEEECLPCKECYDIAWDDGWGEGYATGQVNQRYSIVRTLIQMGKTDQEIVYIATTSYVELKDIRNQLNVYHGYFEFEASRYELIRTLLKEGKTDEEIVKKAHSSFYELEQVKKQLKQYNGKFKWEVQ</sequence>
<dbReference type="AlphaFoldDB" id="A0AA90QW54"/>
<reference evidence="1" key="1">
    <citation type="submission" date="2023-08" db="EMBL/GenBank/DDBJ databases">
        <title>Nitrogen cycling bacteria in agricultural field soils.</title>
        <authorList>
            <person name="Jang J."/>
        </authorList>
    </citation>
    <scope>NUCLEOTIDE SEQUENCE</scope>
    <source>
        <strain evidence="1">PS3-36</strain>
    </source>
</reference>
<evidence type="ECO:0000313" key="2">
    <source>
        <dbReference type="Proteomes" id="UP001178888"/>
    </source>
</evidence>
<organism evidence="1 2">
    <name type="scientific">Bacillus salipaludis</name>
    <dbReference type="NCBI Taxonomy" id="2547811"/>
    <lineage>
        <taxon>Bacteria</taxon>
        <taxon>Bacillati</taxon>
        <taxon>Bacillota</taxon>
        <taxon>Bacilli</taxon>
        <taxon>Bacillales</taxon>
        <taxon>Bacillaceae</taxon>
        <taxon>Bacillus</taxon>
    </lineage>
</organism>
<dbReference type="EMBL" id="JAVGVR010000002">
    <property type="protein sequence ID" value="MDQ6600715.1"/>
    <property type="molecule type" value="Genomic_DNA"/>
</dbReference>
<comment type="caution">
    <text evidence="1">The sequence shown here is derived from an EMBL/GenBank/DDBJ whole genome shotgun (WGS) entry which is preliminary data.</text>
</comment>
<protein>
    <submittedName>
        <fullName evidence="1">Uncharacterized protein</fullName>
    </submittedName>
</protein>
<proteinExistence type="predicted"/>
<dbReference type="Proteomes" id="UP001178888">
    <property type="component" value="Unassembled WGS sequence"/>
</dbReference>
<name>A0AA90QW54_9BACI</name>
<evidence type="ECO:0000313" key="1">
    <source>
        <dbReference type="EMBL" id="MDQ6600715.1"/>
    </source>
</evidence>